<keyword evidence="2" id="KW-1185">Reference proteome</keyword>
<accession>A0ACC0ANY5</accession>
<dbReference type="Proteomes" id="UP001060085">
    <property type="component" value="Linkage Group LG05"/>
</dbReference>
<proteinExistence type="predicted"/>
<evidence type="ECO:0000313" key="1">
    <source>
        <dbReference type="EMBL" id="KAI5662331.1"/>
    </source>
</evidence>
<evidence type="ECO:0000313" key="2">
    <source>
        <dbReference type="Proteomes" id="UP001060085"/>
    </source>
</evidence>
<gene>
    <name evidence="1" type="ORF">M9H77_21654</name>
</gene>
<sequence>MRNNVNMVKERVSREKKKRERNRERGLPVTSITAEAISEGRKPNHSLAYLQRLDEALPLLGDRLDFMWQFGFTSSVISLIFRRRFHHGSSTPTNAKTLKGNCTFTRGNVVIEFTAEMLYKRSEIRWLHTNHSILSFERRKTNLNVRTDSKIKALSLNCVDGSSSPLHSLGVKPSLRLGQESVYDKESNRQIIMTKKIL</sequence>
<organism evidence="1 2">
    <name type="scientific">Catharanthus roseus</name>
    <name type="common">Madagascar periwinkle</name>
    <name type="synonym">Vinca rosea</name>
    <dbReference type="NCBI Taxonomy" id="4058"/>
    <lineage>
        <taxon>Eukaryota</taxon>
        <taxon>Viridiplantae</taxon>
        <taxon>Streptophyta</taxon>
        <taxon>Embryophyta</taxon>
        <taxon>Tracheophyta</taxon>
        <taxon>Spermatophyta</taxon>
        <taxon>Magnoliopsida</taxon>
        <taxon>eudicotyledons</taxon>
        <taxon>Gunneridae</taxon>
        <taxon>Pentapetalae</taxon>
        <taxon>asterids</taxon>
        <taxon>lamiids</taxon>
        <taxon>Gentianales</taxon>
        <taxon>Apocynaceae</taxon>
        <taxon>Rauvolfioideae</taxon>
        <taxon>Vinceae</taxon>
        <taxon>Catharanthinae</taxon>
        <taxon>Catharanthus</taxon>
    </lineage>
</organism>
<dbReference type="EMBL" id="CM044705">
    <property type="protein sequence ID" value="KAI5662331.1"/>
    <property type="molecule type" value="Genomic_DNA"/>
</dbReference>
<reference evidence="2" key="1">
    <citation type="journal article" date="2023" name="Nat. Plants">
        <title>Single-cell RNA sequencing provides a high-resolution roadmap for understanding the multicellular compartmentation of specialized metabolism.</title>
        <authorList>
            <person name="Sun S."/>
            <person name="Shen X."/>
            <person name="Li Y."/>
            <person name="Li Y."/>
            <person name="Wang S."/>
            <person name="Li R."/>
            <person name="Zhang H."/>
            <person name="Shen G."/>
            <person name="Guo B."/>
            <person name="Wei J."/>
            <person name="Xu J."/>
            <person name="St-Pierre B."/>
            <person name="Chen S."/>
            <person name="Sun C."/>
        </authorList>
    </citation>
    <scope>NUCLEOTIDE SEQUENCE [LARGE SCALE GENOMIC DNA]</scope>
</reference>
<name>A0ACC0ANY5_CATRO</name>
<protein>
    <submittedName>
        <fullName evidence="1">Uncharacterized protein</fullName>
    </submittedName>
</protein>
<comment type="caution">
    <text evidence="1">The sequence shown here is derived from an EMBL/GenBank/DDBJ whole genome shotgun (WGS) entry which is preliminary data.</text>
</comment>